<feature type="chain" id="PRO_5019078192" evidence="2">
    <location>
        <begin position="20"/>
        <end position="144"/>
    </location>
</feature>
<dbReference type="AlphaFoldDB" id="A0A428QH03"/>
<dbReference type="Proteomes" id="UP000288168">
    <property type="component" value="Unassembled WGS sequence"/>
</dbReference>
<dbReference type="OrthoDB" id="5106408at2759"/>
<gene>
    <name evidence="3" type="ORF">CEP54_004662</name>
</gene>
<feature type="region of interest" description="Disordered" evidence="1">
    <location>
        <begin position="21"/>
        <end position="117"/>
    </location>
</feature>
<evidence type="ECO:0000313" key="3">
    <source>
        <dbReference type="EMBL" id="RSL64550.1"/>
    </source>
</evidence>
<name>A0A428QH03_9HYPO</name>
<keyword evidence="2" id="KW-0732">Signal</keyword>
<evidence type="ECO:0000313" key="4">
    <source>
        <dbReference type="Proteomes" id="UP000288168"/>
    </source>
</evidence>
<protein>
    <submittedName>
        <fullName evidence="3">Uncharacterized protein</fullName>
    </submittedName>
</protein>
<feature type="compositionally biased region" description="Polar residues" evidence="1">
    <location>
        <begin position="89"/>
        <end position="102"/>
    </location>
</feature>
<sequence>MRFAKHLLPLALVITGVIAADEDSTSEVAKAKATATDEKATQTTADADKTKGSDKTEEAEPTATGDDEDEDKDKDSTDKETETGKNSKGKVTSATETTQSLVSWDPPQPSTMAPDINASSRSIQTSGYLALTMVGIVTIAAAFL</sequence>
<evidence type="ECO:0000256" key="1">
    <source>
        <dbReference type="SAM" id="MobiDB-lite"/>
    </source>
</evidence>
<feature type="compositionally biased region" description="Acidic residues" evidence="1">
    <location>
        <begin position="59"/>
        <end position="72"/>
    </location>
</feature>
<organism evidence="3 4">
    <name type="scientific">Fusarium duplospermum</name>
    <dbReference type="NCBI Taxonomy" id="1325734"/>
    <lineage>
        <taxon>Eukaryota</taxon>
        <taxon>Fungi</taxon>
        <taxon>Dikarya</taxon>
        <taxon>Ascomycota</taxon>
        <taxon>Pezizomycotina</taxon>
        <taxon>Sordariomycetes</taxon>
        <taxon>Hypocreomycetidae</taxon>
        <taxon>Hypocreales</taxon>
        <taxon>Nectriaceae</taxon>
        <taxon>Fusarium</taxon>
        <taxon>Fusarium solani species complex</taxon>
    </lineage>
</organism>
<feature type="signal peptide" evidence="2">
    <location>
        <begin position="1"/>
        <end position="19"/>
    </location>
</feature>
<comment type="caution">
    <text evidence="3">The sequence shown here is derived from an EMBL/GenBank/DDBJ whole genome shotgun (WGS) entry which is preliminary data.</text>
</comment>
<dbReference type="EMBL" id="NKCI01000033">
    <property type="protein sequence ID" value="RSL64550.1"/>
    <property type="molecule type" value="Genomic_DNA"/>
</dbReference>
<evidence type="ECO:0000256" key="2">
    <source>
        <dbReference type="SAM" id="SignalP"/>
    </source>
</evidence>
<feature type="compositionally biased region" description="Basic and acidic residues" evidence="1">
    <location>
        <begin position="35"/>
        <end position="58"/>
    </location>
</feature>
<keyword evidence="4" id="KW-1185">Reference proteome</keyword>
<reference evidence="3 4" key="1">
    <citation type="submission" date="2017-06" db="EMBL/GenBank/DDBJ databases">
        <title>Comparative genomic analysis of Ambrosia Fusariam Clade fungi.</title>
        <authorList>
            <person name="Stajich J.E."/>
            <person name="Carrillo J."/>
            <person name="Kijimoto T."/>
            <person name="Eskalen A."/>
            <person name="O'Donnell K."/>
            <person name="Kasson M."/>
        </authorList>
    </citation>
    <scope>NUCLEOTIDE SEQUENCE [LARGE SCALE GENOMIC DNA]</scope>
    <source>
        <strain evidence="3 4">NRRL62584</strain>
    </source>
</reference>
<proteinExistence type="predicted"/>
<accession>A0A428QH03</accession>
<feature type="compositionally biased region" description="Basic and acidic residues" evidence="1">
    <location>
        <begin position="73"/>
        <end position="85"/>
    </location>
</feature>